<dbReference type="SUPFAM" id="SSF48208">
    <property type="entry name" value="Six-hairpin glycosidases"/>
    <property type="match status" value="1"/>
</dbReference>
<evidence type="ECO:0000313" key="2">
    <source>
        <dbReference type="EMBL" id="MDC2891222.1"/>
    </source>
</evidence>
<accession>A0ABT5FJ58</accession>
<dbReference type="PANTHER" id="PTHR43465">
    <property type="entry name" value="DUF1680 DOMAIN PROTEIN (AFU_ORTHOLOGUE AFUA_1G08910)"/>
    <property type="match status" value="1"/>
</dbReference>
<dbReference type="InterPro" id="IPR008928">
    <property type="entry name" value="6-hairpin_glycosidase_sf"/>
</dbReference>
<dbReference type="InterPro" id="IPR012878">
    <property type="entry name" value="Beta-AFase-like_GH127_cat"/>
</dbReference>
<feature type="domain" description="Non-reducing end beta-L-arabinofuranosidase-like GH127 catalytic" evidence="1">
    <location>
        <begin position="1"/>
        <end position="100"/>
    </location>
</feature>
<sequence>MGLVELYRTVGDKKYLTLAQKFIDRRGTYDIVHDSTTVGYPIGDMVQERTPLREETDPVGHAVLALYYYAGAADVFAETGEEALITALNRLWESVTQKKCMLQVP</sequence>
<keyword evidence="2" id="KW-0378">Hydrolase</keyword>
<dbReference type="PANTHER" id="PTHR43465:SF1">
    <property type="entry name" value="NON-REDUCING END BETA-L-ARABINOFURANOSIDASE"/>
    <property type="match status" value="1"/>
</dbReference>
<evidence type="ECO:0000259" key="1">
    <source>
        <dbReference type="Pfam" id="PF07944"/>
    </source>
</evidence>
<dbReference type="Proteomes" id="UP001528411">
    <property type="component" value="Unassembled WGS sequence"/>
</dbReference>
<reference evidence="2 3" key="1">
    <citation type="submission" date="2023-01" db="EMBL/GenBank/DDBJ databases">
        <title>Psychrosphaera sp. nov., isolated from marine algae.</title>
        <authorList>
            <person name="Bayburt H."/>
            <person name="Choi B.J."/>
            <person name="Kim J.M."/>
            <person name="Choi D.G."/>
            <person name="Jeon C.O."/>
        </authorList>
    </citation>
    <scope>NUCLEOTIDE SEQUENCE [LARGE SCALE GENOMIC DNA]</scope>
    <source>
        <strain evidence="2 3">G1-22</strain>
    </source>
</reference>
<evidence type="ECO:0000313" key="3">
    <source>
        <dbReference type="Proteomes" id="UP001528411"/>
    </source>
</evidence>
<organism evidence="2 3">
    <name type="scientific">Psychrosphaera algicola</name>
    <dbReference type="NCBI Taxonomy" id="3023714"/>
    <lineage>
        <taxon>Bacteria</taxon>
        <taxon>Pseudomonadati</taxon>
        <taxon>Pseudomonadota</taxon>
        <taxon>Gammaproteobacteria</taxon>
        <taxon>Alteromonadales</taxon>
        <taxon>Pseudoalteromonadaceae</taxon>
        <taxon>Psychrosphaera</taxon>
    </lineage>
</organism>
<name>A0ABT5FJ58_9GAMM</name>
<dbReference type="GO" id="GO:0016787">
    <property type="term" value="F:hydrolase activity"/>
    <property type="evidence" value="ECO:0007669"/>
    <property type="project" value="UniProtKB-KW"/>
</dbReference>
<dbReference type="Pfam" id="PF07944">
    <property type="entry name" value="Beta-AFase-like_GH127_cat"/>
    <property type="match status" value="1"/>
</dbReference>
<proteinExistence type="predicted"/>
<keyword evidence="3" id="KW-1185">Reference proteome</keyword>
<gene>
    <name evidence="2" type="ORF">PN838_23855</name>
</gene>
<comment type="caution">
    <text evidence="2">The sequence shown here is derived from an EMBL/GenBank/DDBJ whole genome shotgun (WGS) entry which is preliminary data.</text>
</comment>
<dbReference type="EMBL" id="JAQOMS010000002">
    <property type="protein sequence ID" value="MDC2891222.1"/>
    <property type="molecule type" value="Genomic_DNA"/>
</dbReference>
<dbReference type="InterPro" id="IPR049174">
    <property type="entry name" value="Beta-AFase-like"/>
</dbReference>
<protein>
    <submittedName>
        <fullName evidence="2">Glycoside hydrolase family 127 protein</fullName>
    </submittedName>
</protein>